<feature type="chain" id="PRO_5046594609" evidence="2">
    <location>
        <begin position="24"/>
        <end position="372"/>
    </location>
</feature>
<evidence type="ECO:0000313" key="5">
    <source>
        <dbReference type="Proteomes" id="UP001589832"/>
    </source>
</evidence>
<organism evidence="4 5">
    <name type="scientific">Winogradskyella pulchriflava</name>
    <dbReference type="NCBI Taxonomy" id="1110688"/>
    <lineage>
        <taxon>Bacteria</taxon>
        <taxon>Pseudomonadati</taxon>
        <taxon>Bacteroidota</taxon>
        <taxon>Flavobacteriia</taxon>
        <taxon>Flavobacteriales</taxon>
        <taxon>Flavobacteriaceae</taxon>
        <taxon>Winogradskyella</taxon>
    </lineage>
</organism>
<evidence type="ECO:0000259" key="3">
    <source>
        <dbReference type="Pfam" id="PF18962"/>
    </source>
</evidence>
<keyword evidence="1 2" id="KW-0732">Signal</keyword>
<evidence type="ECO:0000313" key="4">
    <source>
        <dbReference type="EMBL" id="MFC0603911.1"/>
    </source>
</evidence>
<dbReference type="InterPro" id="IPR026444">
    <property type="entry name" value="Secre_tail"/>
</dbReference>
<reference evidence="4 5" key="1">
    <citation type="submission" date="2024-09" db="EMBL/GenBank/DDBJ databases">
        <authorList>
            <person name="Sun Q."/>
            <person name="Mori K."/>
        </authorList>
    </citation>
    <scope>NUCLEOTIDE SEQUENCE [LARGE SCALE GENOMIC DNA]</scope>
    <source>
        <strain evidence="4 5">NCAIM B.02481</strain>
    </source>
</reference>
<dbReference type="NCBIfam" id="TIGR04183">
    <property type="entry name" value="Por_Secre_tail"/>
    <property type="match status" value="1"/>
</dbReference>
<dbReference type="Proteomes" id="UP001589832">
    <property type="component" value="Unassembled WGS sequence"/>
</dbReference>
<keyword evidence="5" id="KW-1185">Reference proteome</keyword>
<feature type="signal peptide" evidence="2">
    <location>
        <begin position="1"/>
        <end position="23"/>
    </location>
</feature>
<sequence>MNTKVKSYLIFCLIIIISGVVEAQEAVLCPLQKDNIKIETTVDIPTVTNNPDGTVTLTHSDQNITDIFAQYTIHDFYQSFPSSNPDGELFKYYTLVHENRTLINELYNYVYPSIYLLDPYPNTTISSALINLLDNKTYKLIKYCTESSELGWTCPESDQQVPDGFELKIAFEYDAVNDLIHAETVGVSSCGNSFSINMKGGFDDGFGTTNNTLQLWESETGTSALLDYNQPCHNIESMLYSVLDIGCYENHNYGNIRVYANSGETGQIVIERANVIFATDFLTFQDNALSVNDESFQNIKLFEIVGNPYLQIANLNNQSVSVEIYNTSVQLIERTKRFKENTLNISNLSSGLYFVKLSNLNNQQKVFKFLKN</sequence>
<name>A0ABV6Q919_9FLAO</name>
<dbReference type="RefSeq" id="WP_386060550.1">
    <property type="nucleotide sequence ID" value="NZ_JBHLTQ010000001.1"/>
</dbReference>
<dbReference type="Pfam" id="PF18962">
    <property type="entry name" value="Por_Secre_tail"/>
    <property type="match status" value="1"/>
</dbReference>
<comment type="caution">
    <text evidence="4">The sequence shown here is derived from an EMBL/GenBank/DDBJ whole genome shotgun (WGS) entry which is preliminary data.</text>
</comment>
<accession>A0ABV6Q919</accession>
<evidence type="ECO:0000256" key="2">
    <source>
        <dbReference type="SAM" id="SignalP"/>
    </source>
</evidence>
<proteinExistence type="predicted"/>
<evidence type="ECO:0000256" key="1">
    <source>
        <dbReference type="ARBA" id="ARBA00022729"/>
    </source>
</evidence>
<gene>
    <name evidence="4" type="ORF">ACFFGA_05055</name>
</gene>
<feature type="domain" description="Secretion system C-terminal sorting" evidence="3">
    <location>
        <begin position="310"/>
        <end position="364"/>
    </location>
</feature>
<dbReference type="EMBL" id="JBHLTQ010000001">
    <property type="protein sequence ID" value="MFC0603911.1"/>
    <property type="molecule type" value="Genomic_DNA"/>
</dbReference>
<protein>
    <submittedName>
        <fullName evidence="4">T9SS type A sorting domain-containing protein</fullName>
    </submittedName>
</protein>